<dbReference type="AlphaFoldDB" id="A0A7H0LJJ4"/>
<proteinExistence type="predicted"/>
<dbReference type="Proteomes" id="UP000516148">
    <property type="component" value="Chromosome"/>
</dbReference>
<dbReference type="KEGG" id="spap:H3Z74_00880"/>
<organism evidence="1 2">
    <name type="scientific">Sphingomonas alpina</name>
    <dbReference type="NCBI Taxonomy" id="653931"/>
    <lineage>
        <taxon>Bacteria</taxon>
        <taxon>Pseudomonadati</taxon>
        <taxon>Pseudomonadota</taxon>
        <taxon>Alphaproteobacteria</taxon>
        <taxon>Sphingomonadales</taxon>
        <taxon>Sphingomonadaceae</taxon>
        <taxon>Sphingomonas</taxon>
    </lineage>
</organism>
<evidence type="ECO:0000313" key="2">
    <source>
        <dbReference type="Proteomes" id="UP000516148"/>
    </source>
</evidence>
<accession>A0A7H0LJJ4</accession>
<sequence length="132" mass="14168">MAYLDINNISAAPVMGRAAERRQMTAPAGFSPLEWSVIALAKRDRISSLSEPSRLSRAFGSLFGLGTTSHLAEPRLETLRRLAVHAWKRGYALPASEVALFLQAGFTMGQAETLVASVTGGQVGQLAWRIAA</sequence>
<keyword evidence="2" id="KW-1185">Reference proteome</keyword>
<reference evidence="1 2" key="1">
    <citation type="submission" date="2020-09" db="EMBL/GenBank/DDBJ databases">
        <title>Sphingomonas sp., a new species isolated from pork steak.</title>
        <authorList>
            <person name="Heidler von Heilborn D."/>
        </authorList>
    </citation>
    <scope>NUCLEOTIDE SEQUENCE [LARGE SCALE GENOMIC DNA]</scope>
    <source>
        <strain evidence="2">S8-3T</strain>
    </source>
</reference>
<evidence type="ECO:0000313" key="1">
    <source>
        <dbReference type="EMBL" id="QNQ09847.1"/>
    </source>
</evidence>
<gene>
    <name evidence="1" type="ORF">H3Z74_00880</name>
</gene>
<protein>
    <submittedName>
        <fullName evidence="1">Uncharacterized protein</fullName>
    </submittedName>
</protein>
<dbReference type="RefSeq" id="WP_187762156.1">
    <property type="nucleotide sequence ID" value="NZ_CP061038.1"/>
</dbReference>
<name>A0A7H0LJJ4_9SPHN</name>
<dbReference type="EMBL" id="CP061038">
    <property type="protein sequence ID" value="QNQ09847.1"/>
    <property type="molecule type" value="Genomic_DNA"/>
</dbReference>